<dbReference type="Proteomes" id="UP000274756">
    <property type="component" value="Unassembled WGS sequence"/>
</dbReference>
<proteinExistence type="predicted"/>
<organism evidence="1 2">
    <name type="scientific">Dracunculus medinensis</name>
    <name type="common">Guinea worm</name>
    <dbReference type="NCBI Taxonomy" id="318479"/>
    <lineage>
        <taxon>Eukaryota</taxon>
        <taxon>Metazoa</taxon>
        <taxon>Ecdysozoa</taxon>
        <taxon>Nematoda</taxon>
        <taxon>Chromadorea</taxon>
        <taxon>Rhabditida</taxon>
        <taxon>Spirurina</taxon>
        <taxon>Dracunculoidea</taxon>
        <taxon>Dracunculidae</taxon>
        <taxon>Dracunculus</taxon>
    </lineage>
</organism>
<dbReference type="EMBL" id="UYYG01001158">
    <property type="protein sequence ID" value="VDN57033.1"/>
    <property type="molecule type" value="Genomic_DNA"/>
</dbReference>
<reference evidence="1 2" key="1">
    <citation type="submission" date="2018-11" db="EMBL/GenBank/DDBJ databases">
        <authorList>
            <consortium name="Pathogen Informatics"/>
        </authorList>
    </citation>
    <scope>NUCLEOTIDE SEQUENCE [LARGE SCALE GENOMIC DNA]</scope>
</reference>
<protein>
    <submittedName>
        <fullName evidence="1">Uncharacterized protein</fullName>
    </submittedName>
</protein>
<sequence>MSSVTSQWSEINDEPFRMWPILEGAHTVDVRSINHFKNCYFSPIQCVLVENR</sequence>
<gene>
    <name evidence="1" type="ORF">DME_LOCUS7006</name>
</gene>
<evidence type="ECO:0000313" key="2">
    <source>
        <dbReference type="Proteomes" id="UP000274756"/>
    </source>
</evidence>
<dbReference type="STRING" id="318479.A0A3P7Q0X5"/>
<keyword evidence="2" id="KW-1185">Reference proteome</keyword>
<accession>A0A3P7Q0X5</accession>
<dbReference type="AlphaFoldDB" id="A0A3P7Q0X5"/>
<name>A0A3P7Q0X5_DRAME</name>
<dbReference type="OrthoDB" id="5838729at2759"/>
<evidence type="ECO:0000313" key="1">
    <source>
        <dbReference type="EMBL" id="VDN57033.1"/>
    </source>
</evidence>